<evidence type="ECO:0000313" key="2">
    <source>
        <dbReference type="EnsemblPlants" id="PAC:32985045.CDS.1"/>
    </source>
</evidence>
<sequence>MGETVPWGLGSVIEVVLLRRCSRKLCECGCGRCAVAATVVWDEAGFLLCCSCFVERLDWVCRSGCSMGRVWSFGIGDVSDGLQKRGWVMYLMEVTADVEDCAGCILDRCVPVQNAQMKCGKCADEVE</sequence>
<proteinExistence type="predicted"/>
<reference evidence="2" key="3">
    <citation type="submission" date="2020-12" db="UniProtKB">
        <authorList>
            <consortium name="EnsemblPlants"/>
        </authorList>
    </citation>
    <scope>IDENTIFICATION</scope>
</reference>
<gene>
    <name evidence="1" type="ORF">PHYPA_021173</name>
</gene>
<dbReference type="EMBL" id="ABEU02000016">
    <property type="protein sequence ID" value="PNR38062.1"/>
    <property type="molecule type" value="Genomic_DNA"/>
</dbReference>
<dbReference type="EnsemblPlants" id="Pp3c16_18300V3.1">
    <property type="protein sequence ID" value="PAC:32985045.CDS.1"/>
    <property type="gene ID" value="Pp3c16_18300"/>
</dbReference>
<dbReference type="PaxDb" id="3218-PP1S81_116V6.2"/>
<dbReference type="Gramene" id="Pp3c16_18300V3.1">
    <property type="protein sequence ID" value="PAC:32985045.CDS.1"/>
    <property type="gene ID" value="Pp3c16_18300"/>
</dbReference>
<dbReference type="AlphaFoldDB" id="A0A2K1J956"/>
<accession>A0A2K1J956</accession>
<name>A0A2K1J956_PHYPA</name>
<evidence type="ECO:0000313" key="3">
    <source>
        <dbReference type="Proteomes" id="UP000006727"/>
    </source>
</evidence>
<dbReference type="EnsemblPlants" id="Pp3c16_18300V3.2">
    <property type="protein sequence ID" value="PAC:32985046.CDS.1"/>
    <property type="gene ID" value="Pp3c16_18300"/>
</dbReference>
<dbReference type="Gramene" id="Pp3c16_18300V3.2">
    <property type="protein sequence ID" value="PAC:32985046.CDS.1"/>
    <property type="gene ID" value="Pp3c16_18300"/>
</dbReference>
<dbReference type="Proteomes" id="UP000006727">
    <property type="component" value="Chromosome 16"/>
</dbReference>
<reference evidence="1 3" key="2">
    <citation type="journal article" date="2018" name="Plant J.">
        <title>The Physcomitrella patens chromosome-scale assembly reveals moss genome structure and evolution.</title>
        <authorList>
            <person name="Lang D."/>
            <person name="Ullrich K.K."/>
            <person name="Murat F."/>
            <person name="Fuchs J."/>
            <person name="Jenkins J."/>
            <person name="Haas F.B."/>
            <person name="Piednoel M."/>
            <person name="Gundlach H."/>
            <person name="Van Bel M."/>
            <person name="Meyberg R."/>
            <person name="Vives C."/>
            <person name="Morata J."/>
            <person name="Symeonidi A."/>
            <person name="Hiss M."/>
            <person name="Muchero W."/>
            <person name="Kamisugi Y."/>
            <person name="Saleh O."/>
            <person name="Blanc G."/>
            <person name="Decker E.L."/>
            <person name="van Gessel N."/>
            <person name="Grimwood J."/>
            <person name="Hayes R.D."/>
            <person name="Graham S.W."/>
            <person name="Gunter L.E."/>
            <person name="McDaniel S.F."/>
            <person name="Hoernstein S.N.W."/>
            <person name="Larsson A."/>
            <person name="Li F.W."/>
            <person name="Perroud P.F."/>
            <person name="Phillips J."/>
            <person name="Ranjan P."/>
            <person name="Rokshar D.S."/>
            <person name="Rothfels C.J."/>
            <person name="Schneider L."/>
            <person name="Shu S."/>
            <person name="Stevenson D.W."/>
            <person name="Thummler F."/>
            <person name="Tillich M."/>
            <person name="Villarreal Aguilar J.C."/>
            <person name="Widiez T."/>
            <person name="Wong G.K."/>
            <person name="Wymore A."/>
            <person name="Zhang Y."/>
            <person name="Zimmer A.D."/>
            <person name="Quatrano R.S."/>
            <person name="Mayer K.F.X."/>
            <person name="Goodstein D."/>
            <person name="Casacuberta J.M."/>
            <person name="Vandepoele K."/>
            <person name="Reski R."/>
            <person name="Cuming A.C."/>
            <person name="Tuskan G.A."/>
            <person name="Maumus F."/>
            <person name="Salse J."/>
            <person name="Schmutz J."/>
            <person name="Rensing S.A."/>
        </authorList>
    </citation>
    <scope>NUCLEOTIDE SEQUENCE [LARGE SCALE GENOMIC DNA]</scope>
    <source>
        <strain evidence="2 3">cv. Gransden 2004</strain>
    </source>
</reference>
<evidence type="ECO:0000313" key="1">
    <source>
        <dbReference type="EMBL" id="PNR38062.1"/>
    </source>
</evidence>
<reference evidence="1 3" key="1">
    <citation type="journal article" date="2008" name="Science">
        <title>The Physcomitrella genome reveals evolutionary insights into the conquest of land by plants.</title>
        <authorList>
            <person name="Rensing S."/>
            <person name="Lang D."/>
            <person name="Zimmer A."/>
            <person name="Terry A."/>
            <person name="Salamov A."/>
            <person name="Shapiro H."/>
            <person name="Nishiyama T."/>
            <person name="Perroud P.-F."/>
            <person name="Lindquist E."/>
            <person name="Kamisugi Y."/>
            <person name="Tanahashi T."/>
            <person name="Sakakibara K."/>
            <person name="Fujita T."/>
            <person name="Oishi K."/>
            <person name="Shin-I T."/>
            <person name="Kuroki Y."/>
            <person name="Toyoda A."/>
            <person name="Suzuki Y."/>
            <person name="Hashimoto A."/>
            <person name="Yamaguchi K."/>
            <person name="Sugano A."/>
            <person name="Kohara Y."/>
            <person name="Fujiyama A."/>
            <person name="Anterola A."/>
            <person name="Aoki S."/>
            <person name="Ashton N."/>
            <person name="Barbazuk W.B."/>
            <person name="Barker E."/>
            <person name="Bennetzen J."/>
            <person name="Bezanilla M."/>
            <person name="Blankenship R."/>
            <person name="Cho S.H."/>
            <person name="Dutcher S."/>
            <person name="Estelle M."/>
            <person name="Fawcett J.A."/>
            <person name="Gundlach H."/>
            <person name="Hanada K."/>
            <person name="Heyl A."/>
            <person name="Hicks K.A."/>
            <person name="Hugh J."/>
            <person name="Lohr M."/>
            <person name="Mayer K."/>
            <person name="Melkozernov A."/>
            <person name="Murata T."/>
            <person name="Nelson D."/>
            <person name="Pils B."/>
            <person name="Prigge M."/>
            <person name="Reiss B."/>
            <person name="Renner T."/>
            <person name="Rombauts S."/>
            <person name="Rushton P."/>
            <person name="Sanderfoot A."/>
            <person name="Schween G."/>
            <person name="Shiu S.-H."/>
            <person name="Stueber K."/>
            <person name="Theodoulou F.L."/>
            <person name="Tu H."/>
            <person name="Van de Peer Y."/>
            <person name="Verrier P.J."/>
            <person name="Waters E."/>
            <person name="Wood A."/>
            <person name="Yang L."/>
            <person name="Cove D."/>
            <person name="Cuming A."/>
            <person name="Hasebe M."/>
            <person name="Lucas S."/>
            <person name="Mishler D.B."/>
            <person name="Reski R."/>
            <person name="Grigoriev I."/>
            <person name="Quatrano R.S."/>
            <person name="Boore J.L."/>
        </authorList>
    </citation>
    <scope>NUCLEOTIDE SEQUENCE [LARGE SCALE GENOMIC DNA]</scope>
    <source>
        <strain evidence="2 3">cv. Gransden 2004</strain>
    </source>
</reference>
<protein>
    <submittedName>
        <fullName evidence="1 2">Uncharacterized protein</fullName>
    </submittedName>
</protein>
<dbReference type="InParanoid" id="A0A2K1J956"/>
<keyword evidence="3" id="KW-1185">Reference proteome</keyword>
<organism evidence="1">
    <name type="scientific">Physcomitrium patens</name>
    <name type="common">Spreading-leaved earth moss</name>
    <name type="synonym">Physcomitrella patens</name>
    <dbReference type="NCBI Taxonomy" id="3218"/>
    <lineage>
        <taxon>Eukaryota</taxon>
        <taxon>Viridiplantae</taxon>
        <taxon>Streptophyta</taxon>
        <taxon>Embryophyta</taxon>
        <taxon>Bryophyta</taxon>
        <taxon>Bryophytina</taxon>
        <taxon>Bryopsida</taxon>
        <taxon>Funariidae</taxon>
        <taxon>Funariales</taxon>
        <taxon>Funariaceae</taxon>
        <taxon>Physcomitrium</taxon>
    </lineage>
</organism>